<keyword evidence="12" id="KW-1185">Reference proteome</keyword>
<feature type="domain" description="Tripartite ATP-independent periplasmic transporters DctQ component" evidence="10">
    <location>
        <begin position="24"/>
        <end position="152"/>
    </location>
</feature>
<dbReference type="PANTHER" id="PTHR35011">
    <property type="entry name" value="2,3-DIKETO-L-GULONATE TRAP TRANSPORTER SMALL PERMEASE PROTEIN YIAM"/>
    <property type="match status" value="1"/>
</dbReference>
<dbReference type="Pfam" id="PF04290">
    <property type="entry name" value="DctQ"/>
    <property type="match status" value="1"/>
</dbReference>
<evidence type="ECO:0000256" key="3">
    <source>
        <dbReference type="ARBA" id="ARBA00022475"/>
    </source>
</evidence>
<feature type="transmembrane region" description="Helical" evidence="9">
    <location>
        <begin position="128"/>
        <end position="145"/>
    </location>
</feature>
<name>A0A3E1RD01_9BURK</name>
<evidence type="ECO:0000313" key="11">
    <source>
        <dbReference type="EMBL" id="RFO97246.1"/>
    </source>
</evidence>
<comment type="caution">
    <text evidence="11">The sequence shown here is derived from an EMBL/GenBank/DDBJ whole genome shotgun (WGS) entry which is preliminary data.</text>
</comment>
<dbReference type="PANTHER" id="PTHR35011:SF2">
    <property type="entry name" value="2,3-DIKETO-L-GULONATE TRAP TRANSPORTER SMALL PERMEASE PROTEIN YIAM"/>
    <property type="match status" value="1"/>
</dbReference>
<dbReference type="GO" id="GO:0005886">
    <property type="term" value="C:plasma membrane"/>
    <property type="evidence" value="ECO:0007669"/>
    <property type="project" value="UniProtKB-SubCell"/>
</dbReference>
<evidence type="ECO:0000256" key="4">
    <source>
        <dbReference type="ARBA" id="ARBA00022519"/>
    </source>
</evidence>
<evidence type="ECO:0000256" key="6">
    <source>
        <dbReference type="ARBA" id="ARBA00022989"/>
    </source>
</evidence>
<comment type="function">
    <text evidence="9">Part of the tripartite ATP-independent periplasmic (TRAP) transport system.</text>
</comment>
<dbReference type="GO" id="GO:0022857">
    <property type="term" value="F:transmembrane transporter activity"/>
    <property type="evidence" value="ECO:0007669"/>
    <property type="project" value="UniProtKB-UniRule"/>
</dbReference>
<reference evidence="11 12" key="1">
    <citation type="submission" date="2018-05" db="EMBL/GenBank/DDBJ databases">
        <title>Rhodoferax soyangensis sp.nov., isolated from an oligotrophic freshwater lake.</title>
        <authorList>
            <person name="Park M."/>
        </authorList>
    </citation>
    <scope>NUCLEOTIDE SEQUENCE [LARGE SCALE GENOMIC DNA]</scope>
    <source>
        <strain evidence="11 12">IMCC26218</strain>
    </source>
</reference>
<dbReference type="GO" id="GO:0015740">
    <property type="term" value="P:C4-dicarboxylate transport"/>
    <property type="evidence" value="ECO:0007669"/>
    <property type="project" value="TreeGrafter"/>
</dbReference>
<evidence type="ECO:0000256" key="7">
    <source>
        <dbReference type="ARBA" id="ARBA00023136"/>
    </source>
</evidence>
<dbReference type="AlphaFoldDB" id="A0A3E1RD01"/>
<comment type="similarity">
    <text evidence="8 9">Belongs to the TRAP transporter small permease family.</text>
</comment>
<dbReference type="Proteomes" id="UP000260665">
    <property type="component" value="Unassembled WGS sequence"/>
</dbReference>
<feature type="transmembrane region" description="Helical" evidence="9">
    <location>
        <begin position="48"/>
        <end position="66"/>
    </location>
</feature>
<comment type="subunit">
    <text evidence="9">The complex comprises the extracytoplasmic solute receptor protein and the two transmembrane proteins.</text>
</comment>
<dbReference type="InterPro" id="IPR007387">
    <property type="entry name" value="TRAP_DctQ"/>
</dbReference>
<evidence type="ECO:0000256" key="1">
    <source>
        <dbReference type="ARBA" id="ARBA00004429"/>
    </source>
</evidence>
<feature type="transmembrane region" description="Helical" evidence="9">
    <location>
        <begin position="87"/>
        <end position="108"/>
    </location>
</feature>
<keyword evidence="5 9" id="KW-0812">Transmembrane</keyword>
<dbReference type="EMBL" id="QFZK01000004">
    <property type="protein sequence ID" value="RFO97246.1"/>
    <property type="molecule type" value="Genomic_DNA"/>
</dbReference>
<gene>
    <name evidence="11" type="ORF">DIC66_08915</name>
</gene>
<evidence type="ECO:0000256" key="8">
    <source>
        <dbReference type="ARBA" id="ARBA00038436"/>
    </source>
</evidence>
<evidence type="ECO:0000256" key="9">
    <source>
        <dbReference type="RuleBase" id="RU369079"/>
    </source>
</evidence>
<dbReference type="InterPro" id="IPR055348">
    <property type="entry name" value="DctQ"/>
</dbReference>
<comment type="subcellular location">
    <subcellularLocation>
        <location evidence="1 9">Cell inner membrane</location>
        <topology evidence="1 9">Multi-pass membrane protein</topology>
    </subcellularLocation>
</comment>
<dbReference type="RefSeq" id="WP_117176242.1">
    <property type="nucleotide sequence ID" value="NZ_QFZK01000004.1"/>
</dbReference>
<evidence type="ECO:0000313" key="12">
    <source>
        <dbReference type="Proteomes" id="UP000260665"/>
    </source>
</evidence>
<keyword evidence="7 9" id="KW-0472">Membrane</keyword>
<keyword evidence="2 9" id="KW-0813">Transport</keyword>
<proteinExistence type="inferred from homology"/>
<protein>
    <recommendedName>
        <fullName evidence="9">TRAP transporter small permease protein</fullName>
    </recommendedName>
</protein>
<sequence length="181" mass="19997">MIDKFISGYCRLIGYLIAAALLVMVVLVFGNVVMRYAFNSGFTVSEELSRWLFVWLTFLGAVVALRDNAHLGTDMLVGKLGPLGRRICMGLSLALMLYCLWLLFRGSLEQFKLNVGSDSPVMEASMGWFYACGMAFSALGAPILLQDLYKLLSGQIDDDHLMLIQESEESPHADTGSSKTH</sequence>
<evidence type="ECO:0000256" key="2">
    <source>
        <dbReference type="ARBA" id="ARBA00022448"/>
    </source>
</evidence>
<dbReference type="OrthoDB" id="9791324at2"/>
<keyword evidence="6 9" id="KW-1133">Transmembrane helix</keyword>
<feature type="transmembrane region" description="Helical" evidence="9">
    <location>
        <begin position="12"/>
        <end position="36"/>
    </location>
</feature>
<evidence type="ECO:0000259" key="10">
    <source>
        <dbReference type="Pfam" id="PF04290"/>
    </source>
</evidence>
<keyword evidence="4 9" id="KW-0997">Cell inner membrane</keyword>
<accession>A0A3E1RD01</accession>
<organism evidence="11 12">
    <name type="scientific">Rhodoferax lacus</name>
    <dbReference type="NCBI Taxonomy" id="2184758"/>
    <lineage>
        <taxon>Bacteria</taxon>
        <taxon>Pseudomonadati</taxon>
        <taxon>Pseudomonadota</taxon>
        <taxon>Betaproteobacteria</taxon>
        <taxon>Burkholderiales</taxon>
        <taxon>Comamonadaceae</taxon>
        <taxon>Rhodoferax</taxon>
    </lineage>
</organism>
<evidence type="ECO:0000256" key="5">
    <source>
        <dbReference type="ARBA" id="ARBA00022692"/>
    </source>
</evidence>
<keyword evidence="3" id="KW-1003">Cell membrane</keyword>